<accession>A0A815KWF3</accession>
<name>A0A815KWF3_9BILA</name>
<evidence type="ECO:0000313" key="4">
    <source>
        <dbReference type="Proteomes" id="UP000663877"/>
    </source>
</evidence>
<dbReference type="Proteomes" id="UP000663877">
    <property type="component" value="Unassembled WGS sequence"/>
</dbReference>
<evidence type="ECO:0000313" key="3">
    <source>
        <dbReference type="Proteomes" id="UP000663832"/>
    </source>
</evidence>
<dbReference type="EMBL" id="CAJNOM010001587">
    <property type="protein sequence ID" value="CAF1613428.1"/>
    <property type="molecule type" value="Genomic_DNA"/>
</dbReference>
<protein>
    <submittedName>
        <fullName evidence="1">Uncharacterized protein</fullName>
    </submittedName>
</protein>
<dbReference type="Proteomes" id="UP000663832">
    <property type="component" value="Unassembled WGS sequence"/>
</dbReference>
<keyword evidence="3" id="KW-1185">Reference proteome</keyword>
<sequence>MINCNCENVWYGEYCQYNGGGEQCQNICCSNFICRPNERGIINHDEQKLYCLSLPNHYRTNCYFEYNQCK</sequence>
<evidence type="ECO:0000313" key="1">
    <source>
        <dbReference type="EMBL" id="CAF1398632.1"/>
    </source>
</evidence>
<dbReference type="AlphaFoldDB" id="A0A815KWF3"/>
<reference evidence="1" key="1">
    <citation type="submission" date="2021-02" db="EMBL/GenBank/DDBJ databases">
        <authorList>
            <person name="Nowell W R."/>
        </authorList>
    </citation>
    <scope>NUCLEOTIDE SEQUENCE</scope>
</reference>
<dbReference type="EMBL" id="CAJNOI010001259">
    <property type="protein sequence ID" value="CAF1398632.1"/>
    <property type="molecule type" value="Genomic_DNA"/>
</dbReference>
<comment type="caution">
    <text evidence="1">The sequence shown here is derived from an EMBL/GenBank/DDBJ whole genome shotgun (WGS) entry which is preliminary data.</text>
</comment>
<organism evidence="1 4">
    <name type="scientific">Adineta steineri</name>
    <dbReference type="NCBI Taxonomy" id="433720"/>
    <lineage>
        <taxon>Eukaryota</taxon>
        <taxon>Metazoa</taxon>
        <taxon>Spiralia</taxon>
        <taxon>Gnathifera</taxon>
        <taxon>Rotifera</taxon>
        <taxon>Eurotatoria</taxon>
        <taxon>Bdelloidea</taxon>
        <taxon>Adinetida</taxon>
        <taxon>Adinetidae</taxon>
        <taxon>Adineta</taxon>
    </lineage>
</organism>
<evidence type="ECO:0000313" key="2">
    <source>
        <dbReference type="EMBL" id="CAF1613428.1"/>
    </source>
</evidence>
<proteinExistence type="predicted"/>
<gene>
    <name evidence="1" type="ORF">BJG266_LOCUS37525</name>
    <name evidence="2" type="ORF">QVE165_LOCUS54423</name>
</gene>